<dbReference type="PANTHER" id="PTHR12468">
    <property type="entry name" value="GPI MANNOSYLTRANSFERASE 2"/>
    <property type="match status" value="1"/>
</dbReference>
<evidence type="ECO:0000256" key="9">
    <source>
        <dbReference type="ARBA" id="ARBA00023136"/>
    </source>
</evidence>
<keyword evidence="3" id="KW-0337">GPI-anchor biosynthesis</keyword>
<comment type="subcellular location">
    <subcellularLocation>
        <location evidence="1">Endoplasmic reticulum membrane</location>
        <topology evidence="1">Multi-pass membrane protein</topology>
    </subcellularLocation>
</comment>
<evidence type="ECO:0008006" key="13">
    <source>
        <dbReference type="Google" id="ProtNLM"/>
    </source>
</evidence>
<organism evidence="11 12">
    <name type="scientific">Nostocoides vanveenii</name>
    <dbReference type="NCBI Taxonomy" id="330835"/>
    <lineage>
        <taxon>Bacteria</taxon>
        <taxon>Bacillati</taxon>
        <taxon>Actinomycetota</taxon>
        <taxon>Actinomycetes</taxon>
        <taxon>Micrococcales</taxon>
        <taxon>Intrasporangiaceae</taxon>
        <taxon>Nostocoides</taxon>
    </lineage>
</organism>
<proteinExistence type="predicted"/>
<dbReference type="EMBL" id="BAAAPN010000017">
    <property type="protein sequence ID" value="GAA1748261.1"/>
    <property type="molecule type" value="Genomic_DNA"/>
</dbReference>
<evidence type="ECO:0000256" key="8">
    <source>
        <dbReference type="ARBA" id="ARBA00022989"/>
    </source>
</evidence>
<evidence type="ECO:0000256" key="6">
    <source>
        <dbReference type="ARBA" id="ARBA00022692"/>
    </source>
</evidence>
<feature type="transmembrane region" description="Helical" evidence="10">
    <location>
        <begin position="211"/>
        <end position="239"/>
    </location>
</feature>
<gene>
    <name evidence="11" type="ORF">GCM10009810_06000</name>
</gene>
<keyword evidence="8 10" id="KW-1133">Transmembrane helix</keyword>
<keyword evidence="5" id="KW-0808">Transferase</keyword>
<dbReference type="InterPro" id="IPR007315">
    <property type="entry name" value="PIG-V/Gpi18"/>
</dbReference>
<comment type="pathway">
    <text evidence="2">Glycolipid biosynthesis; glycosylphosphatidylinositol-anchor biosynthesis.</text>
</comment>
<feature type="transmembrane region" description="Helical" evidence="10">
    <location>
        <begin position="136"/>
        <end position="157"/>
    </location>
</feature>
<protein>
    <recommendedName>
        <fullName evidence="13">Integral membrane protein</fullName>
    </recommendedName>
</protein>
<evidence type="ECO:0000313" key="12">
    <source>
        <dbReference type="Proteomes" id="UP001501475"/>
    </source>
</evidence>
<evidence type="ECO:0000313" key="11">
    <source>
        <dbReference type="EMBL" id="GAA1748261.1"/>
    </source>
</evidence>
<dbReference type="RefSeq" id="WP_344061898.1">
    <property type="nucleotide sequence ID" value="NZ_BAAAPN010000017.1"/>
</dbReference>
<evidence type="ECO:0000256" key="3">
    <source>
        <dbReference type="ARBA" id="ARBA00022502"/>
    </source>
</evidence>
<accession>A0ABN2K4M0</accession>
<feature type="transmembrane region" description="Helical" evidence="10">
    <location>
        <begin position="259"/>
        <end position="277"/>
    </location>
</feature>
<reference evidence="11 12" key="1">
    <citation type="journal article" date="2019" name="Int. J. Syst. Evol. Microbiol.">
        <title>The Global Catalogue of Microorganisms (GCM) 10K type strain sequencing project: providing services to taxonomists for standard genome sequencing and annotation.</title>
        <authorList>
            <consortium name="The Broad Institute Genomics Platform"/>
            <consortium name="The Broad Institute Genome Sequencing Center for Infectious Disease"/>
            <person name="Wu L."/>
            <person name="Ma J."/>
        </authorList>
    </citation>
    <scope>NUCLEOTIDE SEQUENCE [LARGE SCALE GENOMIC DNA]</scope>
    <source>
        <strain evidence="11 12">JCM 15591</strain>
    </source>
</reference>
<evidence type="ECO:0000256" key="5">
    <source>
        <dbReference type="ARBA" id="ARBA00022679"/>
    </source>
</evidence>
<evidence type="ECO:0000256" key="4">
    <source>
        <dbReference type="ARBA" id="ARBA00022676"/>
    </source>
</evidence>
<dbReference type="Proteomes" id="UP001501475">
    <property type="component" value="Unassembled WGS sequence"/>
</dbReference>
<comment type="caution">
    <text evidence="11">The sequence shown here is derived from an EMBL/GenBank/DDBJ whole genome shotgun (WGS) entry which is preliminary data.</text>
</comment>
<dbReference type="PANTHER" id="PTHR12468:SF2">
    <property type="entry name" value="GPI MANNOSYLTRANSFERASE 2"/>
    <property type="match status" value="1"/>
</dbReference>
<sequence length="432" mass="46739">MALRPDPGRAAGEPGRLRGTAGRDALVARALARPIKTIVLVYVLTRLLALAAMWAAATWVQNPAGVGHLNPTVADLFGLWDAQWYRRIAEGGYPVPLPVDPQTGIITYSAWAFYPAFPLLVRAGTAIGLPFPVAGLLVNLPLGLLGALIVWRIFGLATHAAPQAHRDRLALVAACLWCFYPATGVLLIPYSEALALVVIAGTLFLVMRRSYWLAALTLLGLGYTRAVAPALGLAILVHLVARARDERRSGTRLFVGDRWALIVLTVSVAVSALAWPATVGMLTGRPSAFFDVQKAWGQEPQNGPFVLWLAWAWEARGVFGVALIVGIVAAYLALVAGRHGQWLPLEVRAWALAYPLYLLAVVRPITSMWRFLLLDFPAAALVASVAMRTSAGERIVPHWRRRVALVALALCAGIAWWTVAFLTYVPWAATPP</sequence>
<feature type="transmembrane region" description="Helical" evidence="10">
    <location>
        <begin position="39"/>
        <end position="60"/>
    </location>
</feature>
<evidence type="ECO:0000256" key="1">
    <source>
        <dbReference type="ARBA" id="ARBA00004477"/>
    </source>
</evidence>
<feature type="transmembrane region" description="Helical" evidence="10">
    <location>
        <begin position="403"/>
        <end position="427"/>
    </location>
</feature>
<name>A0ABN2K4M0_9MICO</name>
<evidence type="ECO:0000256" key="7">
    <source>
        <dbReference type="ARBA" id="ARBA00022824"/>
    </source>
</evidence>
<feature type="transmembrane region" description="Helical" evidence="10">
    <location>
        <begin position="347"/>
        <end position="365"/>
    </location>
</feature>
<keyword evidence="4" id="KW-0328">Glycosyltransferase</keyword>
<feature type="transmembrane region" description="Helical" evidence="10">
    <location>
        <begin position="169"/>
        <end position="191"/>
    </location>
</feature>
<keyword evidence="9 10" id="KW-0472">Membrane</keyword>
<evidence type="ECO:0000256" key="10">
    <source>
        <dbReference type="SAM" id="Phobius"/>
    </source>
</evidence>
<feature type="transmembrane region" description="Helical" evidence="10">
    <location>
        <begin position="371"/>
        <end position="391"/>
    </location>
</feature>
<keyword evidence="6 10" id="KW-0812">Transmembrane</keyword>
<evidence type="ECO:0000256" key="2">
    <source>
        <dbReference type="ARBA" id="ARBA00004687"/>
    </source>
</evidence>
<feature type="transmembrane region" description="Helical" evidence="10">
    <location>
        <begin position="317"/>
        <end position="335"/>
    </location>
</feature>
<keyword evidence="12" id="KW-1185">Reference proteome</keyword>
<keyword evidence="7" id="KW-0256">Endoplasmic reticulum</keyword>